<organism evidence="16">
    <name type="scientific">Polyodon spathula</name>
    <name type="common">North American paddlefish</name>
    <name type="synonym">Squalus spathula</name>
    <dbReference type="NCBI Taxonomy" id="7913"/>
    <lineage>
        <taxon>Eukaryota</taxon>
        <taxon>Metazoa</taxon>
        <taxon>Chordata</taxon>
        <taxon>Craniata</taxon>
        <taxon>Vertebrata</taxon>
        <taxon>Euteleostomi</taxon>
        <taxon>Actinopterygii</taxon>
        <taxon>Chondrostei</taxon>
        <taxon>Acipenseriformes</taxon>
        <taxon>Polyodontidae</taxon>
        <taxon>Polyodon</taxon>
    </lineage>
</organism>
<dbReference type="FunFam" id="4.10.280.10:FF:000033">
    <property type="entry name" value="Transcription factor HES-5"/>
    <property type="match status" value="1"/>
</dbReference>
<keyword evidence="6" id="KW-0805">Transcription regulation</keyword>
<keyword evidence="2" id="KW-0217">Developmental protein</keyword>
<evidence type="ECO:0000256" key="5">
    <source>
        <dbReference type="ARBA" id="ARBA00022902"/>
    </source>
</evidence>
<evidence type="ECO:0000313" key="16">
    <source>
        <dbReference type="EMBL" id="ASV45855.1"/>
    </source>
</evidence>
<keyword evidence="8" id="KW-0804">Transcription</keyword>
<dbReference type="SUPFAM" id="SSF47459">
    <property type="entry name" value="HLH, helix-loop-helix DNA-binding domain"/>
    <property type="match status" value="1"/>
</dbReference>
<dbReference type="GO" id="GO:0005634">
    <property type="term" value="C:nucleus"/>
    <property type="evidence" value="ECO:0007669"/>
    <property type="project" value="UniProtKB-SubCell"/>
</dbReference>
<comment type="subunit">
    <text evidence="10">Transcription repression requires formation of a complex with a corepressor protein of the Groucho/TLE family.</text>
</comment>
<evidence type="ECO:0000256" key="12">
    <source>
        <dbReference type="ARBA" id="ARBA00072975"/>
    </source>
</evidence>
<evidence type="ECO:0000256" key="9">
    <source>
        <dbReference type="ARBA" id="ARBA00023242"/>
    </source>
</evidence>
<keyword evidence="3" id="KW-0678">Repressor</keyword>
<dbReference type="Pfam" id="PF00010">
    <property type="entry name" value="HLH"/>
    <property type="match status" value="1"/>
</dbReference>
<keyword evidence="7" id="KW-0238">DNA-binding</keyword>
<evidence type="ECO:0000256" key="10">
    <source>
        <dbReference type="ARBA" id="ARBA00023791"/>
    </source>
</evidence>
<dbReference type="EMBL" id="MF185232">
    <property type="protein sequence ID" value="ASV45855.1"/>
    <property type="molecule type" value="mRNA"/>
</dbReference>
<evidence type="ECO:0000256" key="2">
    <source>
        <dbReference type="ARBA" id="ARBA00022473"/>
    </source>
</evidence>
<reference evidence="16" key="1">
    <citation type="journal article" date="2017" name="Dev. Biol.">
        <title>Notch and Fgf signaling during electrosensory versus mechanosensory lateral line organ development in a non-teleost ray-finned fish.</title>
        <authorList>
            <person name="Modrell M.S."/>
            <person name="Tidswell O.R.A."/>
            <person name="Baker C.V.H."/>
        </authorList>
    </citation>
    <scope>NUCLEOTIDE SEQUENCE</scope>
</reference>
<evidence type="ECO:0000256" key="1">
    <source>
        <dbReference type="ARBA" id="ARBA00004123"/>
    </source>
</evidence>
<evidence type="ECO:0000259" key="14">
    <source>
        <dbReference type="PROSITE" id="PS50888"/>
    </source>
</evidence>
<dbReference type="InterPro" id="IPR011598">
    <property type="entry name" value="bHLH_dom"/>
</dbReference>
<dbReference type="GO" id="GO:0048513">
    <property type="term" value="P:animal organ development"/>
    <property type="evidence" value="ECO:0007669"/>
    <property type="project" value="UniProtKB-ARBA"/>
</dbReference>
<protein>
    <recommendedName>
        <fullName evidence="12">Transcription factor HES-5</fullName>
    </recommendedName>
    <alternativeName>
        <fullName evidence="13">Hairy and enhancer of split 5</fullName>
    </alternativeName>
</protein>
<comment type="function">
    <text evidence="11">Transcriptional repressor of genes that require a bHLH protein for their transcription. Plays an important role as neurogenesis negative regulator.</text>
</comment>
<evidence type="ECO:0000256" key="3">
    <source>
        <dbReference type="ARBA" id="ARBA00022491"/>
    </source>
</evidence>
<proteinExistence type="evidence at transcript level"/>
<evidence type="ECO:0000256" key="4">
    <source>
        <dbReference type="ARBA" id="ARBA00022782"/>
    </source>
</evidence>
<feature type="domain" description="BHLH" evidence="14">
    <location>
        <begin position="16"/>
        <end position="72"/>
    </location>
</feature>
<dbReference type="PROSITE" id="PS51054">
    <property type="entry name" value="ORANGE"/>
    <property type="match status" value="1"/>
</dbReference>
<evidence type="ECO:0000256" key="8">
    <source>
        <dbReference type="ARBA" id="ARBA00023163"/>
    </source>
</evidence>
<dbReference type="SMART" id="SM00353">
    <property type="entry name" value="HLH"/>
    <property type="match status" value="1"/>
</dbReference>
<dbReference type="InterPro" id="IPR003650">
    <property type="entry name" value="Orange_dom"/>
</dbReference>
<dbReference type="GO" id="GO:0045596">
    <property type="term" value="P:negative regulation of cell differentiation"/>
    <property type="evidence" value="ECO:0007669"/>
    <property type="project" value="UniProtKB-ARBA"/>
</dbReference>
<dbReference type="PROSITE" id="PS50888">
    <property type="entry name" value="BHLH"/>
    <property type="match status" value="1"/>
</dbReference>
<dbReference type="GO" id="GO:0006355">
    <property type="term" value="P:regulation of DNA-templated transcription"/>
    <property type="evidence" value="ECO:0007669"/>
    <property type="project" value="InterPro"/>
</dbReference>
<evidence type="ECO:0000259" key="15">
    <source>
        <dbReference type="PROSITE" id="PS51054"/>
    </source>
</evidence>
<dbReference type="InterPro" id="IPR050370">
    <property type="entry name" value="HES_HEY"/>
</dbReference>
<evidence type="ECO:0000256" key="6">
    <source>
        <dbReference type="ARBA" id="ARBA00023015"/>
    </source>
</evidence>
<dbReference type="PANTHER" id="PTHR10985">
    <property type="entry name" value="BASIC HELIX-LOOP-HELIX TRANSCRIPTION FACTOR, HES-RELATED"/>
    <property type="match status" value="1"/>
</dbReference>
<dbReference type="GO" id="GO:0046983">
    <property type="term" value="F:protein dimerization activity"/>
    <property type="evidence" value="ECO:0007669"/>
    <property type="project" value="InterPro"/>
</dbReference>
<dbReference type="GO" id="GO:0003677">
    <property type="term" value="F:DNA binding"/>
    <property type="evidence" value="ECO:0007669"/>
    <property type="project" value="UniProtKB-KW"/>
</dbReference>
<dbReference type="InterPro" id="IPR036638">
    <property type="entry name" value="HLH_DNA-bd_sf"/>
</dbReference>
<dbReference type="GO" id="GO:0097150">
    <property type="term" value="P:neuronal stem cell population maintenance"/>
    <property type="evidence" value="ECO:0007669"/>
    <property type="project" value="UniProtKB-ARBA"/>
</dbReference>
<comment type="subcellular location">
    <subcellularLocation>
        <location evidence="1">Nucleus</location>
    </subcellularLocation>
</comment>
<dbReference type="AlphaFoldDB" id="A0A248SLB0"/>
<keyword evidence="5" id="KW-0524">Neurogenesis</keyword>
<evidence type="ECO:0000256" key="13">
    <source>
        <dbReference type="ARBA" id="ARBA00081413"/>
    </source>
</evidence>
<feature type="domain" description="Orange" evidence="15">
    <location>
        <begin position="87"/>
        <end position="119"/>
    </location>
</feature>
<dbReference type="GO" id="GO:0007399">
    <property type="term" value="P:nervous system development"/>
    <property type="evidence" value="ECO:0007669"/>
    <property type="project" value="UniProtKB-KW"/>
</dbReference>
<accession>A0A248SLB0</accession>
<keyword evidence="9" id="KW-0539">Nucleus</keyword>
<keyword evidence="4" id="KW-0221">Differentiation</keyword>
<dbReference type="GO" id="GO:0030154">
    <property type="term" value="P:cell differentiation"/>
    <property type="evidence" value="ECO:0007669"/>
    <property type="project" value="UniProtKB-KW"/>
</dbReference>
<evidence type="ECO:0000256" key="7">
    <source>
        <dbReference type="ARBA" id="ARBA00023125"/>
    </source>
</evidence>
<sequence>MAPINVCNLALSAKDKLKMRKPVVEKMRRDRINVSIEQLKKLLESELKAHHPSSKLEKADILEMAVGYLRQNSQPASFKIATPQHSYSDGFYQCLEETLRFLSFQDPTKESQFKVLKHFQNTQAGGRDPLSSAAALGSQHDLLKRSSQGDGKALWRPW</sequence>
<dbReference type="Gene3D" id="4.10.280.10">
    <property type="entry name" value="Helix-loop-helix DNA-binding domain"/>
    <property type="match status" value="1"/>
</dbReference>
<dbReference type="CDD" id="cd11461">
    <property type="entry name" value="bHLH-O_HES5"/>
    <property type="match status" value="1"/>
</dbReference>
<evidence type="ECO:0000256" key="11">
    <source>
        <dbReference type="ARBA" id="ARBA00060201"/>
    </source>
</evidence>
<name>A0A248SLB0_POLSP</name>